<dbReference type="KEGG" id="brv:CFK39_10550"/>
<organism evidence="4 5">
    <name type="scientific">Brachybacterium avium</name>
    <dbReference type="NCBI Taxonomy" id="2017485"/>
    <lineage>
        <taxon>Bacteria</taxon>
        <taxon>Bacillati</taxon>
        <taxon>Actinomycetota</taxon>
        <taxon>Actinomycetes</taxon>
        <taxon>Micrococcales</taxon>
        <taxon>Dermabacteraceae</taxon>
        <taxon>Brachybacterium</taxon>
    </lineage>
</organism>
<dbReference type="InterPro" id="IPR036271">
    <property type="entry name" value="Tet_transcr_reg_TetR-rel_C_sf"/>
</dbReference>
<dbReference type="GO" id="GO:0000976">
    <property type="term" value="F:transcription cis-regulatory region binding"/>
    <property type="evidence" value="ECO:0007669"/>
    <property type="project" value="TreeGrafter"/>
</dbReference>
<reference evidence="5" key="1">
    <citation type="submission" date="2017-07" db="EMBL/GenBank/DDBJ databases">
        <title>Brachybacterium sp. VR2415.</title>
        <authorList>
            <person name="Tak E.J."/>
            <person name="Bae J.-W."/>
        </authorList>
    </citation>
    <scope>NUCLEOTIDE SEQUENCE [LARGE SCALE GENOMIC DNA]</scope>
    <source>
        <strain evidence="5">VR2415</strain>
    </source>
</reference>
<dbReference type="PROSITE" id="PS50977">
    <property type="entry name" value="HTH_TETR_2"/>
    <property type="match status" value="1"/>
</dbReference>
<feature type="DNA-binding region" description="H-T-H motif" evidence="2">
    <location>
        <begin position="30"/>
        <end position="49"/>
    </location>
</feature>
<dbReference type="SUPFAM" id="SSF46689">
    <property type="entry name" value="Homeodomain-like"/>
    <property type="match status" value="1"/>
</dbReference>
<dbReference type="InterPro" id="IPR050109">
    <property type="entry name" value="HTH-type_TetR-like_transc_reg"/>
</dbReference>
<evidence type="ECO:0000259" key="3">
    <source>
        <dbReference type="PROSITE" id="PS50977"/>
    </source>
</evidence>
<dbReference type="SUPFAM" id="SSF48498">
    <property type="entry name" value="Tetracyclin repressor-like, C-terminal domain"/>
    <property type="match status" value="1"/>
</dbReference>
<dbReference type="PANTHER" id="PTHR30055:SF231">
    <property type="entry name" value="TRANSCRIPTIONAL REGULATORY PROTEIN (PROBABLY DEOR-FAMILY)-RELATED"/>
    <property type="match status" value="1"/>
</dbReference>
<dbReference type="PANTHER" id="PTHR30055">
    <property type="entry name" value="HTH-TYPE TRANSCRIPTIONAL REGULATOR RUTR"/>
    <property type="match status" value="1"/>
</dbReference>
<proteinExistence type="predicted"/>
<name>A0A220UD95_9MICO</name>
<keyword evidence="5" id="KW-1185">Reference proteome</keyword>
<dbReference type="GO" id="GO:0003700">
    <property type="term" value="F:DNA-binding transcription factor activity"/>
    <property type="evidence" value="ECO:0007669"/>
    <property type="project" value="TreeGrafter"/>
</dbReference>
<accession>A0A220UD95</accession>
<dbReference type="RefSeq" id="WP_089065419.1">
    <property type="nucleotide sequence ID" value="NZ_CP022316.1"/>
</dbReference>
<keyword evidence="1 2" id="KW-0238">DNA-binding</keyword>
<evidence type="ECO:0000313" key="4">
    <source>
        <dbReference type="EMBL" id="ASK66178.1"/>
    </source>
</evidence>
<evidence type="ECO:0000256" key="1">
    <source>
        <dbReference type="ARBA" id="ARBA00023125"/>
    </source>
</evidence>
<protein>
    <submittedName>
        <fullName evidence="4">TetR family transcriptional regulator</fullName>
    </submittedName>
</protein>
<dbReference type="InterPro" id="IPR001647">
    <property type="entry name" value="HTH_TetR"/>
</dbReference>
<dbReference type="Proteomes" id="UP000198398">
    <property type="component" value="Chromosome"/>
</dbReference>
<dbReference type="Gene3D" id="1.10.357.10">
    <property type="entry name" value="Tetracycline Repressor, domain 2"/>
    <property type="match status" value="1"/>
</dbReference>
<evidence type="ECO:0000256" key="2">
    <source>
        <dbReference type="PROSITE-ProRule" id="PRU00335"/>
    </source>
</evidence>
<feature type="domain" description="HTH tetR-type" evidence="3">
    <location>
        <begin position="7"/>
        <end position="67"/>
    </location>
</feature>
<dbReference type="Pfam" id="PF00440">
    <property type="entry name" value="TetR_N"/>
    <property type="match status" value="1"/>
</dbReference>
<sequence>MARTPVEERRRALIAAAFRVVASQGLGAASTRAIVAEAGMSLASFHYAFESRDELIDLLITEVLANEEKAVLPAVLTGKSLVELLTEGLRGYLDHLRADPLHEQAMLELTQYALRARPPLARELYAQYTRIAAASLQLAAEHTGHCWTVPLPTAAKLLVSLTDGLTLGWLVDRDDARAEEIVAAAARAVAALAEPIPAPGASEEPL</sequence>
<dbReference type="OrthoDB" id="5242433at2"/>
<gene>
    <name evidence="4" type="ORF">CFK39_10550</name>
</gene>
<dbReference type="EMBL" id="CP022316">
    <property type="protein sequence ID" value="ASK66178.1"/>
    <property type="molecule type" value="Genomic_DNA"/>
</dbReference>
<dbReference type="AlphaFoldDB" id="A0A220UD95"/>
<evidence type="ECO:0000313" key="5">
    <source>
        <dbReference type="Proteomes" id="UP000198398"/>
    </source>
</evidence>
<dbReference type="InterPro" id="IPR009057">
    <property type="entry name" value="Homeodomain-like_sf"/>
</dbReference>